<dbReference type="Proteomes" id="UP000002484">
    <property type="component" value="Chromosome"/>
</dbReference>
<evidence type="ECO:0000256" key="1">
    <source>
        <dbReference type="SAM" id="MobiDB-lite"/>
    </source>
</evidence>
<dbReference type="InterPro" id="IPR016084">
    <property type="entry name" value="Haem_Oase-like_multi-hlx"/>
</dbReference>
<dbReference type="eggNOG" id="ENOG502Z8NQ">
    <property type="taxonomic scope" value="Bacteria"/>
</dbReference>
<gene>
    <name evidence="2" type="ordered locus">FraEuI1c_6482</name>
</gene>
<protein>
    <recommendedName>
        <fullName evidence="4">Iron-containing redox enzyme family protein</fullName>
    </recommendedName>
</protein>
<dbReference type="KEGG" id="fri:FraEuI1c_6482"/>
<sequence>MTQATLDAAMSPGDLPATPTPTPLVTTGFPRPPRTTGGGVTPFRAGHSRPVHTKIADHGTGHVSSAGTATRPVRYGTVLETRELAPGALPAARGTLSEFLLRQLARPAHSPTGWPAPDDDPLLGEDAALTLYCLYELHYRGFAGVDDRWEWEPTLLTLRAQLENDLETRLRQLAAQVGAAPCEGVGPSEVPAALQEIIGCSTGPSLSRYLAEEGSLDQFREFAIHRSLLQLKEADPHSWAIPRLSGYAKAALIEIQMDEYGNGRAPDAHQNLFGVTMLTLGLDPSYGHYLDRIPATTLATVNLPTFFGLHRRLRAALIGHLAIFEMTSVEPMGTYAAALRRHGLGADARHFFEVHVVADAHHQHVAAEQLAQGLAQAEPALTDDILFGARAIMAVEGRCSTAILDAWNTGRSSLRPAG</sequence>
<dbReference type="AlphaFoldDB" id="E3J8C7"/>
<dbReference type="SUPFAM" id="SSF48613">
    <property type="entry name" value="Heme oxygenase-like"/>
    <property type="match status" value="1"/>
</dbReference>
<evidence type="ECO:0000313" key="2">
    <source>
        <dbReference type="EMBL" id="ADP84461.1"/>
    </source>
</evidence>
<dbReference type="RefSeq" id="WP_013427574.1">
    <property type="nucleotide sequence ID" value="NC_014666.1"/>
</dbReference>
<organism evidence="2 3">
    <name type="scientific">Pseudofrankia inefficax (strain DSM 45817 / CECT 9037 / DDB 130130 / EuI1c)</name>
    <name type="common">Frankia inefficax</name>
    <dbReference type="NCBI Taxonomy" id="298654"/>
    <lineage>
        <taxon>Bacteria</taxon>
        <taxon>Bacillati</taxon>
        <taxon>Actinomycetota</taxon>
        <taxon>Actinomycetes</taxon>
        <taxon>Frankiales</taxon>
        <taxon>Frankiaceae</taxon>
        <taxon>Pseudofrankia</taxon>
    </lineage>
</organism>
<feature type="region of interest" description="Disordered" evidence="1">
    <location>
        <begin position="1"/>
        <end position="47"/>
    </location>
</feature>
<dbReference type="Pfam" id="PF14518">
    <property type="entry name" value="Haem_oxygenas_2"/>
    <property type="match status" value="1"/>
</dbReference>
<dbReference type="SMART" id="SM01236">
    <property type="entry name" value="Haem_oxygenase_2"/>
    <property type="match status" value="1"/>
</dbReference>
<proteinExistence type="predicted"/>
<dbReference type="STRING" id="298654.FraEuI1c_6482"/>
<dbReference type="HOGENOM" id="CLU_052813_0_0_11"/>
<dbReference type="EMBL" id="CP002299">
    <property type="protein sequence ID" value="ADP84461.1"/>
    <property type="molecule type" value="Genomic_DNA"/>
</dbReference>
<keyword evidence="3" id="KW-1185">Reference proteome</keyword>
<reference evidence="2 3" key="1">
    <citation type="submission" date="2010-10" db="EMBL/GenBank/DDBJ databases">
        <title>Complete sequence of Frankia sp. EuI1c.</title>
        <authorList>
            <consortium name="US DOE Joint Genome Institute"/>
            <person name="Lucas S."/>
            <person name="Copeland A."/>
            <person name="Lapidus A."/>
            <person name="Cheng J.-F."/>
            <person name="Bruce D."/>
            <person name="Goodwin L."/>
            <person name="Pitluck S."/>
            <person name="Chertkov O."/>
            <person name="Detter J.C."/>
            <person name="Han C."/>
            <person name="Tapia R."/>
            <person name="Land M."/>
            <person name="Hauser L."/>
            <person name="Jeffries C."/>
            <person name="Kyrpides N."/>
            <person name="Ivanova N."/>
            <person name="Mikhailova N."/>
            <person name="Beauchemin N."/>
            <person name="Sen A."/>
            <person name="Sur S.A."/>
            <person name="Gtari M."/>
            <person name="Wall L."/>
            <person name="Tisa L."/>
            <person name="Woyke T."/>
        </authorList>
    </citation>
    <scope>NUCLEOTIDE SEQUENCE [LARGE SCALE GENOMIC DNA]</scope>
    <source>
        <strain evidence="3">DSM 45817 / CECT 9037 / EuI1c</strain>
    </source>
</reference>
<dbReference type="InParanoid" id="E3J8C7"/>
<evidence type="ECO:0008006" key="4">
    <source>
        <dbReference type="Google" id="ProtNLM"/>
    </source>
</evidence>
<dbReference type="Gene3D" id="1.20.910.10">
    <property type="entry name" value="Heme oxygenase-like"/>
    <property type="match status" value="1"/>
</dbReference>
<name>E3J8C7_PSEI1</name>
<accession>E3J8C7</accession>
<evidence type="ECO:0000313" key="3">
    <source>
        <dbReference type="Proteomes" id="UP000002484"/>
    </source>
</evidence>